<name>A0ABS9XAR0_9ACTN</name>
<evidence type="ECO:0000313" key="2">
    <source>
        <dbReference type="EMBL" id="MCI3239131.1"/>
    </source>
</evidence>
<keyword evidence="3" id="KW-1185">Reference proteome</keyword>
<evidence type="ECO:0000256" key="1">
    <source>
        <dbReference type="SAM" id="MobiDB-lite"/>
    </source>
</evidence>
<sequence>MPSSDEPLFRVVRGTPTESELAALAVVLLALNTPEPTPAPVTPLAAWRRPPYTHPTSWQEAA</sequence>
<reference evidence="2" key="1">
    <citation type="submission" date="2022-03" db="EMBL/GenBank/DDBJ databases">
        <title>Streptomyces 7R015 and 7R016 isolated from Barleria lupulina in Thailand.</title>
        <authorList>
            <person name="Kanchanasin P."/>
            <person name="Phongsopitanun W."/>
            <person name="Tanasupawat S."/>
        </authorList>
    </citation>
    <scope>NUCLEOTIDE SEQUENCE</scope>
    <source>
        <strain evidence="2">7R016</strain>
    </source>
</reference>
<comment type="caution">
    <text evidence="2">The sequence shown here is derived from an EMBL/GenBank/DDBJ whole genome shotgun (WGS) entry which is preliminary data.</text>
</comment>
<dbReference type="RefSeq" id="WP_242708530.1">
    <property type="nucleotide sequence ID" value="NZ_JALDAX010000002.1"/>
</dbReference>
<protein>
    <submittedName>
        <fullName evidence="2">Acyl-CoA carboxylase subunit epsilon</fullName>
    </submittedName>
</protein>
<dbReference type="Pfam" id="PF13822">
    <property type="entry name" value="ACC_epsilon"/>
    <property type="match status" value="1"/>
</dbReference>
<evidence type="ECO:0000313" key="3">
    <source>
        <dbReference type="Proteomes" id="UP001165270"/>
    </source>
</evidence>
<proteinExistence type="predicted"/>
<dbReference type="InterPro" id="IPR032716">
    <property type="entry name" value="ACC_epsilon"/>
</dbReference>
<dbReference type="Proteomes" id="UP001165270">
    <property type="component" value="Unassembled WGS sequence"/>
</dbReference>
<dbReference type="EMBL" id="JALDAX010000002">
    <property type="protein sequence ID" value="MCI3239131.1"/>
    <property type="molecule type" value="Genomic_DNA"/>
</dbReference>
<accession>A0ABS9XAR0</accession>
<feature type="region of interest" description="Disordered" evidence="1">
    <location>
        <begin position="38"/>
        <end position="62"/>
    </location>
</feature>
<organism evidence="2 3">
    <name type="scientific">Streptomyces spinosisporus</name>
    <dbReference type="NCBI Taxonomy" id="2927582"/>
    <lineage>
        <taxon>Bacteria</taxon>
        <taxon>Bacillati</taxon>
        <taxon>Actinomycetota</taxon>
        <taxon>Actinomycetes</taxon>
        <taxon>Kitasatosporales</taxon>
        <taxon>Streptomycetaceae</taxon>
        <taxon>Streptomyces</taxon>
    </lineage>
</organism>
<gene>
    <name evidence="2" type="ORF">MQN93_05260</name>
</gene>